<proteinExistence type="predicted"/>
<keyword evidence="1" id="KW-0812">Transmembrane</keyword>
<dbReference type="AlphaFoldDB" id="A0A2A2KAI2"/>
<gene>
    <name evidence="2" type="ORF">WR25_20923</name>
</gene>
<protein>
    <submittedName>
        <fullName evidence="2">Uncharacterized protein</fullName>
    </submittedName>
</protein>
<keyword evidence="3" id="KW-1185">Reference proteome</keyword>
<dbReference type="Proteomes" id="UP000218231">
    <property type="component" value="Unassembled WGS sequence"/>
</dbReference>
<evidence type="ECO:0000313" key="2">
    <source>
        <dbReference type="EMBL" id="PAV70947.1"/>
    </source>
</evidence>
<feature type="transmembrane region" description="Helical" evidence="1">
    <location>
        <begin position="12"/>
        <end position="38"/>
    </location>
</feature>
<sequence>MNVTDEKFARPVLYIYFMHGFTIFFGLPLHLVMFYAVITKTPLCKNPSSFATEVFFTSLSTPVLFLPIPAGQAEGILEMVGIRYISSLDEFHNQVTLVPAIYSE</sequence>
<dbReference type="EMBL" id="LIAE01009154">
    <property type="protein sequence ID" value="PAV70947.1"/>
    <property type="molecule type" value="Genomic_DNA"/>
</dbReference>
<keyword evidence="1" id="KW-0472">Membrane</keyword>
<accession>A0A2A2KAI2</accession>
<reference evidence="2 3" key="1">
    <citation type="journal article" date="2017" name="Curr. Biol.">
        <title>Genome architecture and evolution of a unichromosomal asexual nematode.</title>
        <authorList>
            <person name="Fradin H."/>
            <person name="Zegar C."/>
            <person name="Gutwein M."/>
            <person name="Lucas J."/>
            <person name="Kovtun M."/>
            <person name="Corcoran D."/>
            <person name="Baugh L.R."/>
            <person name="Kiontke K."/>
            <person name="Gunsalus K."/>
            <person name="Fitch D.H."/>
            <person name="Piano F."/>
        </authorList>
    </citation>
    <scope>NUCLEOTIDE SEQUENCE [LARGE SCALE GENOMIC DNA]</scope>
    <source>
        <strain evidence="2">PF1309</strain>
    </source>
</reference>
<name>A0A2A2KAI2_9BILA</name>
<comment type="caution">
    <text evidence="2">The sequence shown here is derived from an EMBL/GenBank/DDBJ whole genome shotgun (WGS) entry which is preliminary data.</text>
</comment>
<organism evidence="2 3">
    <name type="scientific">Diploscapter pachys</name>
    <dbReference type="NCBI Taxonomy" id="2018661"/>
    <lineage>
        <taxon>Eukaryota</taxon>
        <taxon>Metazoa</taxon>
        <taxon>Ecdysozoa</taxon>
        <taxon>Nematoda</taxon>
        <taxon>Chromadorea</taxon>
        <taxon>Rhabditida</taxon>
        <taxon>Rhabditina</taxon>
        <taxon>Rhabditomorpha</taxon>
        <taxon>Rhabditoidea</taxon>
        <taxon>Rhabditidae</taxon>
        <taxon>Diploscapter</taxon>
    </lineage>
</organism>
<evidence type="ECO:0000313" key="3">
    <source>
        <dbReference type="Proteomes" id="UP000218231"/>
    </source>
</evidence>
<keyword evidence="1" id="KW-1133">Transmembrane helix</keyword>
<evidence type="ECO:0000256" key="1">
    <source>
        <dbReference type="SAM" id="Phobius"/>
    </source>
</evidence>